<evidence type="ECO:0000256" key="2">
    <source>
        <dbReference type="ARBA" id="ARBA00022517"/>
    </source>
</evidence>
<evidence type="ECO:0000256" key="7">
    <source>
        <dbReference type="ARBA" id="ARBA00022801"/>
    </source>
</evidence>
<dbReference type="InterPro" id="IPR020549">
    <property type="entry name" value="YbeY_CS"/>
</dbReference>
<evidence type="ECO:0000313" key="10">
    <source>
        <dbReference type="EMBL" id="WOV85517.1"/>
    </source>
</evidence>
<dbReference type="PANTHER" id="PTHR46986:SF1">
    <property type="entry name" value="ENDORIBONUCLEASE YBEY, CHLOROPLASTIC"/>
    <property type="match status" value="1"/>
</dbReference>
<proteinExistence type="inferred from homology"/>
<dbReference type="RefSeq" id="WP_323693120.1">
    <property type="nucleotide sequence ID" value="NZ_CP116341.1"/>
</dbReference>
<feature type="binding site" evidence="9">
    <location>
        <position position="132"/>
    </location>
    <ligand>
        <name>Zn(2+)</name>
        <dbReference type="ChEBI" id="CHEBI:29105"/>
        <note>catalytic</note>
    </ligand>
</feature>
<dbReference type="HAMAP" id="MF_00009">
    <property type="entry name" value="Endoribonucl_YbeY"/>
    <property type="match status" value="1"/>
</dbReference>
<evidence type="ECO:0000256" key="9">
    <source>
        <dbReference type="HAMAP-Rule" id="MF_00009"/>
    </source>
</evidence>
<dbReference type="SUPFAM" id="SSF55486">
    <property type="entry name" value="Metalloproteases ('zincins'), catalytic domain"/>
    <property type="match status" value="1"/>
</dbReference>
<dbReference type="Pfam" id="PF02130">
    <property type="entry name" value="YbeY"/>
    <property type="match status" value="1"/>
</dbReference>
<sequence length="156" mass="17304">MLEIDFIDEINGDGKVAESLIQTLLSFAADAEGLEAGTELSVTFLDDSAIQQINRDYRGKDQATDVISFALEEEGEGEAAVIGADDIPRHLGDLLISVETAKRQAEEYGHSIERELGFLALHGFLHLLGYDHMTETDEKKMFGRQDEILQSYGLER</sequence>
<dbReference type="InterPro" id="IPR023091">
    <property type="entry name" value="MetalPrtase_cat_dom_sf_prd"/>
</dbReference>
<dbReference type="InterPro" id="IPR002036">
    <property type="entry name" value="YbeY"/>
</dbReference>
<keyword evidence="3 9" id="KW-0698">rRNA processing</keyword>
<keyword evidence="4 9" id="KW-0540">Nuclease</keyword>
<keyword evidence="7 9" id="KW-0378">Hydrolase</keyword>
<evidence type="ECO:0000313" key="11">
    <source>
        <dbReference type="Proteomes" id="UP001303532"/>
    </source>
</evidence>
<keyword evidence="9" id="KW-0963">Cytoplasm</keyword>
<evidence type="ECO:0000256" key="5">
    <source>
        <dbReference type="ARBA" id="ARBA00022723"/>
    </source>
</evidence>
<comment type="function">
    <text evidence="9">Single strand-specific metallo-endoribonuclease involved in late-stage 70S ribosome quality control and in maturation of the 3' terminus of the 16S rRNA.</text>
</comment>
<dbReference type="EC" id="3.1.-.-" evidence="9"/>
<feature type="binding site" evidence="9">
    <location>
        <position position="122"/>
    </location>
    <ligand>
        <name>Zn(2+)</name>
        <dbReference type="ChEBI" id="CHEBI:29105"/>
        <note>catalytic</note>
    </ligand>
</feature>
<dbReference type="EMBL" id="CP116341">
    <property type="protein sequence ID" value="WOV85517.1"/>
    <property type="molecule type" value="Genomic_DNA"/>
</dbReference>
<evidence type="ECO:0000256" key="3">
    <source>
        <dbReference type="ARBA" id="ARBA00022552"/>
    </source>
</evidence>
<accession>A0ABZ0L012</accession>
<gene>
    <name evidence="9 10" type="primary">ybeY</name>
    <name evidence="10" type="ORF">PGH26_06170</name>
</gene>
<keyword evidence="5 9" id="KW-0479">Metal-binding</keyword>
<keyword evidence="2 9" id="KW-0690">Ribosome biogenesis</keyword>
<evidence type="ECO:0000256" key="4">
    <source>
        <dbReference type="ARBA" id="ARBA00022722"/>
    </source>
</evidence>
<evidence type="ECO:0000256" key="1">
    <source>
        <dbReference type="ARBA" id="ARBA00010875"/>
    </source>
</evidence>
<comment type="similarity">
    <text evidence="1 9">Belongs to the endoribonuclease YbeY family.</text>
</comment>
<feature type="binding site" evidence="9">
    <location>
        <position position="126"/>
    </location>
    <ligand>
        <name>Zn(2+)</name>
        <dbReference type="ChEBI" id="CHEBI:29105"/>
        <note>catalytic</note>
    </ligand>
</feature>
<keyword evidence="11" id="KW-1185">Reference proteome</keyword>
<organism evidence="10 11">
    <name type="scientific">Sporosarcina jeotgali</name>
    <dbReference type="NCBI Taxonomy" id="3020056"/>
    <lineage>
        <taxon>Bacteria</taxon>
        <taxon>Bacillati</taxon>
        <taxon>Bacillota</taxon>
        <taxon>Bacilli</taxon>
        <taxon>Bacillales</taxon>
        <taxon>Caryophanaceae</taxon>
        <taxon>Sporosarcina</taxon>
    </lineage>
</organism>
<evidence type="ECO:0000256" key="8">
    <source>
        <dbReference type="ARBA" id="ARBA00022833"/>
    </source>
</evidence>
<dbReference type="Gene3D" id="3.40.390.30">
    <property type="entry name" value="Metalloproteases ('zincins'), catalytic domain"/>
    <property type="match status" value="1"/>
</dbReference>
<keyword evidence="6 9" id="KW-0255">Endonuclease</keyword>
<dbReference type="PROSITE" id="PS01306">
    <property type="entry name" value="UPF0054"/>
    <property type="match status" value="1"/>
</dbReference>
<dbReference type="PANTHER" id="PTHR46986">
    <property type="entry name" value="ENDORIBONUCLEASE YBEY, CHLOROPLASTIC"/>
    <property type="match status" value="1"/>
</dbReference>
<protein>
    <recommendedName>
        <fullName evidence="9">Endoribonuclease YbeY</fullName>
        <ecNumber evidence="9">3.1.-.-</ecNumber>
    </recommendedName>
</protein>
<evidence type="ECO:0000256" key="6">
    <source>
        <dbReference type="ARBA" id="ARBA00022759"/>
    </source>
</evidence>
<comment type="subcellular location">
    <subcellularLocation>
        <location evidence="9">Cytoplasm</location>
    </subcellularLocation>
</comment>
<reference evidence="10 11" key="1">
    <citation type="submission" date="2023-01" db="EMBL/GenBank/DDBJ databases">
        <title>Sporosarcina sp. nov., isolated from Korean tranditional fermented seafood 'Jeotgal'.</title>
        <authorList>
            <person name="Yang A.-I."/>
        </authorList>
    </citation>
    <scope>NUCLEOTIDE SEQUENCE [LARGE SCALE GENOMIC DNA]</scope>
    <source>
        <strain evidence="10 11">B2O-1</strain>
    </source>
</reference>
<dbReference type="NCBIfam" id="TIGR00043">
    <property type="entry name" value="rRNA maturation RNase YbeY"/>
    <property type="match status" value="1"/>
</dbReference>
<name>A0ABZ0L012_9BACL</name>
<comment type="cofactor">
    <cofactor evidence="9">
        <name>Zn(2+)</name>
        <dbReference type="ChEBI" id="CHEBI:29105"/>
    </cofactor>
    <text evidence="9">Binds 1 zinc ion.</text>
</comment>
<keyword evidence="8 9" id="KW-0862">Zinc</keyword>
<dbReference type="Proteomes" id="UP001303532">
    <property type="component" value="Chromosome"/>
</dbReference>